<dbReference type="EMBL" id="JABGBN010000004">
    <property type="protein sequence ID" value="NOL51804.1"/>
    <property type="molecule type" value="Genomic_DNA"/>
</dbReference>
<protein>
    <submittedName>
        <fullName evidence="1">Uncharacterized protein</fullName>
    </submittedName>
</protein>
<comment type="caution">
    <text evidence="1">The sequence shown here is derived from an EMBL/GenBank/DDBJ whole genome shotgun (WGS) entry which is preliminary data.</text>
</comment>
<keyword evidence="2" id="KW-1185">Reference proteome</keyword>
<evidence type="ECO:0000313" key="2">
    <source>
        <dbReference type="Proteomes" id="UP000537862"/>
    </source>
</evidence>
<dbReference type="AlphaFoldDB" id="A0A849P640"/>
<dbReference type="Proteomes" id="UP000537862">
    <property type="component" value="Unassembled WGS sequence"/>
</dbReference>
<organism evidence="1 2">
    <name type="scientific">Pelistega suis</name>
    <dbReference type="NCBI Taxonomy" id="1631957"/>
    <lineage>
        <taxon>Bacteria</taxon>
        <taxon>Pseudomonadati</taxon>
        <taxon>Pseudomonadota</taxon>
        <taxon>Betaproteobacteria</taxon>
        <taxon>Burkholderiales</taxon>
        <taxon>Alcaligenaceae</taxon>
        <taxon>Pelistega</taxon>
    </lineage>
</organism>
<proteinExistence type="predicted"/>
<reference evidence="1 2" key="1">
    <citation type="submission" date="2020-05" db="EMBL/GenBank/DDBJ databases">
        <authorList>
            <person name="Niu N."/>
        </authorList>
    </citation>
    <scope>NUCLEOTIDE SEQUENCE [LARGE SCALE GENOMIC DNA]</scope>
    <source>
        <strain evidence="1 2">3340-03</strain>
    </source>
</reference>
<evidence type="ECO:0000313" key="1">
    <source>
        <dbReference type="EMBL" id="NOL51804.1"/>
    </source>
</evidence>
<gene>
    <name evidence="1" type="ORF">HKX39_06435</name>
</gene>
<name>A0A849P640_9BURK</name>
<accession>A0A849P640</accession>
<sequence>MKYADEVIELLSTYPNKTFRVRTIVNYINPRKKEKRSVTRQVQRVLDGLAETGSIEVKAREKLGAGAEYRWGRASNVMLYPN</sequence>
<dbReference type="RefSeq" id="WP_171680504.1">
    <property type="nucleotide sequence ID" value="NZ_JABGBN010000004.1"/>
</dbReference>